<comment type="subcellular location">
    <subcellularLocation>
        <location evidence="1">Membrane</location>
    </subcellularLocation>
</comment>
<keyword evidence="6" id="KW-0472">Membrane</keyword>
<evidence type="ECO:0000256" key="6">
    <source>
        <dbReference type="ARBA" id="ARBA00023136"/>
    </source>
</evidence>
<sequence>MAKGIKHLFQIHHILPNQLFNNPETRSGLQKLFGDDYLNLRDSMENKTALYRDAAQAETIKQSLLSGDNFYRDIGIGGSYHEGGHPGYNQFLLDQVGLILNAPDEVLSSEQKKVAFFDLARFASEVSEGTATFDGKPLSLAGGDANTKILNEAWKAKQLDYTAPDVLTQDGLGDFIEHFNQADITDKGTDGQVNTEHRLIVTEKQTKAFYELGVISEETYHAYLNKLADIRKSIESSGPGKGKGGDISNIFYKNSYDKAKADGQPLSAEETVRRESGINNDGQPLAQTLHKESGPTQVSMEAAPGLAVELEQRHLQLPEAFTALDQEIRLSLEKSLVGVGGGIIGDAGEFLNHSYDSLKHGLDTGDWQPMRQDVETFGAAIVLSAFVVVGTTVLAGVVGGPGAAALVANGWAIYGIADGLNNISELIGKVVHDAPYWVDMLSGGFMSWLKGEFGYASKVVSPLVLDLDGDGVETIALTDGAYFDHDGNGFAEKSGWVSPDDGLLVWDKNGDGKISDGSELFGNHSLGKDGEKAEHGFASLAVLDTNDDGVVDAQDADFASLQVWQDKNGDGRVQAGELLSLADAGVASLSIAFDSASETDEAGNLHLQLGYFTRTDGSEAALTDVWFQHDLMDTRDGTPPPNDDAVSVGPGLVGYGNVHDLHTAVALDESGLLGSLIEQFGAEQDIARRHALIDELLFAWTGANAHAPDSRGQYIEDARKLYAVEAFMGEKFVQGAGTNAGLNDPGPNAARSLTETYQALAAQVYASLAIESHHAEWFGEVGIDTNGSAWHFETQALVDRFSEAFQNDGWSGIARILEFADTLKRADVPLTDALLQQLNAQGAADGSDFERLLAGLGQVNRFEDAHGNAVSANGALKLVGFDDQNDQLQGSVGDDELFGLAGDDILIGGAGKDRLDGGDGDDILTGGGGNDHLEGGKGSDTYRFATGWGSDYIDNYDPNPDSVDVIAFEAGIAPEDITLSRDGSDLILRLTGSEDRIEVRSYFYNDAAASYAVETIRFADGTSWSVEDVKAQILIGTPSDDYLAGYDSNDLLVGGAGNDRLEGGDGDDVLEGGLGDDVLEGGKGSDVYHFARGWGFDRIDNYASRDEEAVDVIDFAADIAPSDITLSRNGSDLILRLTNGEDRIEVRSYFYNDAAASYAVETLRFADGTAWSIEDVKAQLLMGTPGDDHLIGYISDDTLVGGAGNDRLEGGDGNDTLIGGAGDDVLKGGKGS</sequence>
<evidence type="ECO:0000256" key="3">
    <source>
        <dbReference type="ARBA" id="ARBA00022737"/>
    </source>
</evidence>
<dbReference type="AlphaFoldDB" id="A0A246RV71"/>
<evidence type="ECO:0000313" key="9">
    <source>
        <dbReference type="EMBL" id="OWV27855.1"/>
    </source>
</evidence>
<feature type="non-terminal residue" evidence="9">
    <location>
        <position position="1232"/>
    </location>
</feature>
<evidence type="ECO:0000256" key="7">
    <source>
        <dbReference type="SAM" id="MobiDB-lite"/>
    </source>
</evidence>
<dbReference type="PRINTS" id="PR00313">
    <property type="entry name" value="CABNDNGRPT"/>
</dbReference>
<dbReference type="InterPro" id="IPR018511">
    <property type="entry name" value="Hemolysin-typ_Ca-bd_CS"/>
</dbReference>
<dbReference type="Gene3D" id="2.150.10.10">
    <property type="entry name" value="Serralysin-like metalloprotease, C-terminal"/>
    <property type="match status" value="2"/>
</dbReference>
<evidence type="ECO:0000256" key="1">
    <source>
        <dbReference type="ARBA" id="ARBA00004370"/>
    </source>
</evidence>
<keyword evidence="3" id="KW-0677">Repeat</keyword>
<dbReference type="InterPro" id="IPR001343">
    <property type="entry name" value="Hemolysn_Ca-bd"/>
</dbReference>
<dbReference type="RefSeq" id="WP_170938613.1">
    <property type="nucleotide sequence ID" value="NZ_JPUA01000048.1"/>
</dbReference>
<dbReference type="Proteomes" id="UP000197334">
    <property type="component" value="Unassembled WGS sequence"/>
</dbReference>
<feature type="domain" description="Haemolysin-type calcium binding-related" evidence="8">
    <location>
        <begin position="985"/>
        <end position="1027"/>
    </location>
</feature>
<dbReference type="PROSITE" id="PS00330">
    <property type="entry name" value="HEMOLYSIN_CALCIUM"/>
    <property type="match status" value="8"/>
</dbReference>
<proteinExistence type="predicted"/>
<keyword evidence="2" id="KW-0800">Toxin</keyword>
<evidence type="ECO:0000313" key="10">
    <source>
        <dbReference type="Proteomes" id="UP000197334"/>
    </source>
</evidence>
<dbReference type="PRINTS" id="PR01488">
    <property type="entry name" value="RTXTOXINA"/>
</dbReference>
<dbReference type="Pfam" id="PF06594">
    <property type="entry name" value="HCBP_related"/>
    <property type="match status" value="2"/>
</dbReference>
<dbReference type="InterPro" id="IPR010566">
    <property type="entry name" value="Haemolys_ca-bd"/>
</dbReference>
<dbReference type="PANTHER" id="PTHR39431">
    <property type="entry name" value="FRPA/C-RELATED PROTEIN"/>
    <property type="match status" value="1"/>
</dbReference>
<name>A0A246RV71_9GAMM</name>
<keyword evidence="5" id="KW-0843">Virulence</keyword>
<dbReference type="GO" id="GO:0005509">
    <property type="term" value="F:calcium ion binding"/>
    <property type="evidence" value="ECO:0007669"/>
    <property type="project" value="InterPro"/>
</dbReference>
<dbReference type="InterPro" id="IPR003995">
    <property type="entry name" value="RTX_toxin_determinant-A"/>
</dbReference>
<gene>
    <name evidence="9" type="ORF">JI62_20560</name>
</gene>
<dbReference type="InterPro" id="IPR011049">
    <property type="entry name" value="Serralysin-like_metalloprot_C"/>
</dbReference>
<organism evidence="9 10">
    <name type="scientific">Halomonas campaniensis</name>
    <dbReference type="NCBI Taxonomy" id="213554"/>
    <lineage>
        <taxon>Bacteria</taxon>
        <taxon>Pseudomonadati</taxon>
        <taxon>Pseudomonadota</taxon>
        <taxon>Gammaproteobacteria</taxon>
        <taxon>Oceanospirillales</taxon>
        <taxon>Halomonadaceae</taxon>
        <taxon>Halomonas</taxon>
    </lineage>
</organism>
<dbReference type="EMBL" id="JPUA01000048">
    <property type="protein sequence ID" value="OWV27855.1"/>
    <property type="molecule type" value="Genomic_DNA"/>
</dbReference>
<dbReference type="PROSITE" id="PS00018">
    <property type="entry name" value="EF_HAND_1"/>
    <property type="match status" value="1"/>
</dbReference>
<dbReference type="InterPro" id="IPR018247">
    <property type="entry name" value="EF_Hand_1_Ca_BS"/>
</dbReference>
<dbReference type="GO" id="GO:0090729">
    <property type="term" value="F:toxin activity"/>
    <property type="evidence" value="ECO:0007669"/>
    <property type="project" value="UniProtKB-KW"/>
</dbReference>
<dbReference type="PANTHER" id="PTHR39431:SF1">
    <property type="entry name" value="FRPA_C-RELATED PROTEIN"/>
    <property type="match status" value="1"/>
</dbReference>
<keyword evidence="4" id="KW-0106">Calcium</keyword>
<feature type="region of interest" description="Disordered" evidence="7">
    <location>
        <begin position="262"/>
        <end position="288"/>
    </location>
</feature>
<dbReference type="SUPFAM" id="SSF51120">
    <property type="entry name" value="beta-Roll"/>
    <property type="match status" value="3"/>
</dbReference>
<comment type="caution">
    <text evidence="9">The sequence shown here is derived from an EMBL/GenBank/DDBJ whole genome shotgun (WGS) entry which is preliminary data.</text>
</comment>
<evidence type="ECO:0000256" key="5">
    <source>
        <dbReference type="ARBA" id="ARBA00023026"/>
    </source>
</evidence>
<feature type="compositionally biased region" description="Polar residues" evidence="7">
    <location>
        <begin position="277"/>
        <end position="286"/>
    </location>
</feature>
<evidence type="ECO:0000256" key="4">
    <source>
        <dbReference type="ARBA" id="ARBA00022837"/>
    </source>
</evidence>
<dbReference type="GO" id="GO:0005576">
    <property type="term" value="C:extracellular region"/>
    <property type="evidence" value="ECO:0007669"/>
    <property type="project" value="InterPro"/>
</dbReference>
<reference evidence="9 10" key="1">
    <citation type="submission" date="2014-08" db="EMBL/GenBank/DDBJ databases">
        <title>Draft genome sequence of a novel L-asparaginase producing marine bacterium, Halomonas campaniensis.</title>
        <authorList>
            <person name="Sundarakrishnan B."/>
            <person name="Moushumi Priya A."/>
            <person name="Raman G."/>
            <person name="Sakthivel N."/>
            <person name="Park S."/>
            <person name="Jayachandran S."/>
        </authorList>
    </citation>
    <scope>NUCLEOTIDE SEQUENCE [LARGE SCALE GENOMIC DNA]</scope>
    <source>
        <strain evidence="9 10">SK03</strain>
    </source>
</reference>
<dbReference type="GO" id="GO:0016020">
    <property type="term" value="C:membrane"/>
    <property type="evidence" value="ECO:0007669"/>
    <property type="project" value="UniProtKB-SubCell"/>
</dbReference>
<feature type="domain" description="Haemolysin-type calcium binding-related" evidence="8">
    <location>
        <begin position="1132"/>
        <end position="1174"/>
    </location>
</feature>
<evidence type="ECO:0000256" key="2">
    <source>
        <dbReference type="ARBA" id="ARBA00022656"/>
    </source>
</evidence>
<keyword evidence="10" id="KW-1185">Reference proteome</keyword>
<accession>A0A246RV71</accession>
<dbReference type="Pfam" id="PF00353">
    <property type="entry name" value="HemolysinCabind"/>
    <property type="match status" value="3"/>
</dbReference>
<evidence type="ECO:0000259" key="8">
    <source>
        <dbReference type="Pfam" id="PF06594"/>
    </source>
</evidence>
<protein>
    <recommendedName>
        <fullName evidence="8">Haemolysin-type calcium binding-related domain-containing protein</fullName>
    </recommendedName>
</protein>